<keyword evidence="3 8" id="KW-0812">Transmembrane</keyword>
<keyword evidence="4 8" id="KW-1133">Transmembrane helix</keyword>
<dbReference type="EMBL" id="CP048104">
    <property type="protein sequence ID" value="QKG83437.1"/>
    <property type="molecule type" value="Genomic_DNA"/>
</dbReference>
<dbReference type="InterPro" id="IPR006369">
    <property type="entry name" value="Protohaem_IX_farnesylTrfase"/>
</dbReference>
<keyword evidence="5 8" id="KW-0350">Heme biosynthesis</keyword>
<organism evidence="9 10">
    <name type="scientific">Kroppenstedtia pulmonis</name>
    <dbReference type="NCBI Taxonomy" id="1380685"/>
    <lineage>
        <taxon>Bacteria</taxon>
        <taxon>Bacillati</taxon>
        <taxon>Bacillota</taxon>
        <taxon>Bacilli</taxon>
        <taxon>Bacillales</taxon>
        <taxon>Thermoactinomycetaceae</taxon>
        <taxon>Kroppenstedtia</taxon>
    </lineage>
</organism>
<dbReference type="Gene3D" id="1.10.357.140">
    <property type="entry name" value="UbiA prenyltransferase"/>
    <property type="match status" value="1"/>
</dbReference>
<evidence type="ECO:0000256" key="5">
    <source>
        <dbReference type="ARBA" id="ARBA00023133"/>
    </source>
</evidence>
<feature type="transmembrane region" description="Helical" evidence="8">
    <location>
        <begin position="135"/>
        <end position="155"/>
    </location>
</feature>
<evidence type="ECO:0000313" key="10">
    <source>
        <dbReference type="Proteomes" id="UP000503088"/>
    </source>
</evidence>
<reference evidence="9 10" key="1">
    <citation type="submission" date="2020-01" db="EMBL/GenBank/DDBJ databases">
        <authorList>
            <person name="Gulvik C.A."/>
            <person name="Batra D.G."/>
        </authorList>
    </citation>
    <scope>NUCLEOTIDE SEQUENCE [LARGE SCALE GENOMIC DNA]</scope>
    <source>
        <strain evidence="9 10">W9323</strain>
    </source>
</reference>
<feature type="transmembrane region" description="Helical" evidence="8">
    <location>
        <begin position="108"/>
        <end position="129"/>
    </location>
</feature>
<feature type="transmembrane region" description="Helical" evidence="8">
    <location>
        <begin position="231"/>
        <end position="250"/>
    </location>
</feature>
<protein>
    <recommendedName>
        <fullName evidence="8">Protoheme IX farnesyltransferase</fullName>
        <ecNumber evidence="8">2.5.1.141</ecNumber>
    </recommendedName>
    <alternativeName>
        <fullName evidence="8">Heme B farnesyltransferase</fullName>
    </alternativeName>
    <alternativeName>
        <fullName evidence="8">Heme O synthase</fullName>
    </alternativeName>
</protein>
<evidence type="ECO:0000256" key="6">
    <source>
        <dbReference type="ARBA" id="ARBA00023136"/>
    </source>
</evidence>
<gene>
    <name evidence="9" type="primary">cyoE</name>
    <name evidence="8" type="synonym">ctaB</name>
    <name evidence="9" type="ORF">GXN76_02415</name>
</gene>
<dbReference type="HAMAP" id="MF_00154">
    <property type="entry name" value="CyoE_CtaB"/>
    <property type="match status" value="1"/>
</dbReference>
<dbReference type="GO" id="GO:0048034">
    <property type="term" value="P:heme O biosynthetic process"/>
    <property type="evidence" value="ECO:0007669"/>
    <property type="project" value="UniProtKB-UniRule"/>
</dbReference>
<evidence type="ECO:0000256" key="8">
    <source>
        <dbReference type="HAMAP-Rule" id="MF_00154"/>
    </source>
</evidence>
<dbReference type="KEGG" id="kpul:GXN76_02415"/>
<dbReference type="Pfam" id="PF01040">
    <property type="entry name" value="UbiA"/>
    <property type="match status" value="1"/>
</dbReference>
<dbReference type="InterPro" id="IPR030470">
    <property type="entry name" value="UbiA_prenylTrfase_CS"/>
</dbReference>
<comment type="similarity">
    <text evidence="8">Belongs to the UbiA prenyltransferase family. Protoheme IX farnesyltransferase subfamily.</text>
</comment>
<dbReference type="AlphaFoldDB" id="A0A7D4CUM0"/>
<keyword evidence="6 8" id="KW-0472">Membrane</keyword>
<dbReference type="PANTHER" id="PTHR43448">
    <property type="entry name" value="PROTOHEME IX FARNESYLTRANSFERASE, MITOCHONDRIAL"/>
    <property type="match status" value="1"/>
</dbReference>
<keyword evidence="2 8" id="KW-0808">Transferase</keyword>
<dbReference type="GO" id="GO:0008495">
    <property type="term" value="F:protoheme IX farnesyltransferase activity"/>
    <property type="evidence" value="ECO:0007669"/>
    <property type="project" value="UniProtKB-UniRule"/>
</dbReference>
<comment type="pathway">
    <text evidence="8">Porphyrin-containing compound metabolism; heme O biosynthesis; heme O from protoheme: step 1/1.</text>
</comment>
<dbReference type="InterPro" id="IPR000537">
    <property type="entry name" value="UbiA_prenyltransferase"/>
</dbReference>
<comment type="subcellular location">
    <subcellularLocation>
        <location evidence="8">Cell membrane</location>
        <topology evidence="8">Multi-pass membrane protein</topology>
    </subcellularLocation>
    <subcellularLocation>
        <location evidence="1">Membrane</location>
        <topology evidence="1">Multi-pass membrane protein</topology>
    </subcellularLocation>
</comment>
<dbReference type="Proteomes" id="UP000503088">
    <property type="component" value="Chromosome"/>
</dbReference>
<evidence type="ECO:0000256" key="3">
    <source>
        <dbReference type="ARBA" id="ARBA00022692"/>
    </source>
</evidence>
<evidence type="ECO:0000256" key="1">
    <source>
        <dbReference type="ARBA" id="ARBA00004141"/>
    </source>
</evidence>
<comment type="catalytic activity">
    <reaction evidence="7 8">
        <text>heme b + (2E,6E)-farnesyl diphosphate + H2O = Fe(II)-heme o + diphosphate</text>
        <dbReference type="Rhea" id="RHEA:28070"/>
        <dbReference type="ChEBI" id="CHEBI:15377"/>
        <dbReference type="ChEBI" id="CHEBI:33019"/>
        <dbReference type="ChEBI" id="CHEBI:60344"/>
        <dbReference type="ChEBI" id="CHEBI:60530"/>
        <dbReference type="ChEBI" id="CHEBI:175763"/>
        <dbReference type="EC" id="2.5.1.141"/>
    </reaction>
</comment>
<evidence type="ECO:0000313" key="9">
    <source>
        <dbReference type="EMBL" id="QKG83437.1"/>
    </source>
</evidence>
<evidence type="ECO:0000256" key="2">
    <source>
        <dbReference type="ARBA" id="ARBA00022679"/>
    </source>
</evidence>
<comment type="function">
    <text evidence="8">Converts heme B (protoheme IX) to heme O by substitution of the vinyl group on carbon 2 of heme B porphyrin ring with a hydroxyethyl farnesyl side group.</text>
</comment>
<sequence length="311" mass="34604">MDQLFTPKSVATRRRLIDVSASEKSAWQTRVGDYIQLIKPGITLSNLLPCFAGYWLGSKGNLGPVMWWVLLGTALVIAGSCVLNNCIDRDIDRLMTRTRNRAIPAGRIPVKQALLYGFIVSATGLFTLYTFVHPLAFWLATAGMGVYVVLYSLWLKRCSTSNTVVGSLSGAVPPLLGWSAATGGLEEMGWILFGLLFVWQPAHFFALAMLKKEEYRQAGIPMLPVIKGNLRTKWHMLGWVAVLGVVSLLLSDSKWLYEGFGLTAWLLGGGYLVLALSGWVLKDEQKWARWMFRYSLIYLTGILTAMVLFTL</sequence>
<feature type="transmembrane region" description="Helical" evidence="8">
    <location>
        <begin position="188"/>
        <end position="210"/>
    </location>
</feature>
<feature type="transmembrane region" description="Helical" evidence="8">
    <location>
        <begin position="290"/>
        <end position="309"/>
    </location>
</feature>
<dbReference type="RefSeq" id="WP_173220176.1">
    <property type="nucleotide sequence ID" value="NZ_CP048104.1"/>
</dbReference>
<comment type="subunit">
    <text evidence="8">Interacts with CtaA.</text>
</comment>
<accession>A0A7D4CUM0</accession>
<feature type="transmembrane region" description="Helical" evidence="8">
    <location>
        <begin position="262"/>
        <end position="281"/>
    </location>
</feature>
<proteinExistence type="inferred from homology"/>
<dbReference type="EC" id="2.5.1.141" evidence="8"/>
<dbReference type="InterPro" id="IPR044878">
    <property type="entry name" value="UbiA_sf"/>
</dbReference>
<dbReference type="PROSITE" id="PS00943">
    <property type="entry name" value="UBIA"/>
    <property type="match status" value="1"/>
</dbReference>
<feature type="transmembrane region" description="Helical" evidence="8">
    <location>
        <begin position="162"/>
        <end position="182"/>
    </location>
</feature>
<evidence type="ECO:0000256" key="4">
    <source>
        <dbReference type="ARBA" id="ARBA00022989"/>
    </source>
</evidence>
<keyword evidence="8" id="KW-1003">Cell membrane</keyword>
<dbReference type="CDD" id="cd13957">
    <property type="entry name" value="PT_UbiA_Cox10"/>
    <property type="match status" value="1"/>
</dbReference>
<evidence type="ECO:0000256" key="7">
    <source>
        <dbReference type="ARBA" id="ARBA00047690"/>
    </source>
</evidence>
<comment type="miscellaneous">
    <text evidence="8">Carbon 2 of the heme B porphyrin ring is defined according to the Fischer nomenclature.</text>
</comment>
<name>A0A7D4CUM0_9BACL</name>
<dbReference type="UniPathway" id="UPA00834">
    <property type="reaction ID" value="UER00712"/>
</dbReference>
<dbReference type="PANTHER" id="PTHR43448:SF2">
    <property type="entry name" value="PROTOHEME IX FARNESYLTRANSFERASE, MITOCHONDRIAL"/>
    <property type="match status" value="1"/>
</dbReference>
<keyword evidence="10" id="KW-1185">Reference proteome</keyword>
<feature type="transmembrane region" description="Helical" evidence="8">
    <location>
        <begin position="65"/>
        <end position="87"/>
    </location>
</feature>
<dbReference type="GO" id="GO:0005886">
    <property type="term" value="C:plasma membrane"/>
    <property type="evidence" value="ECO:0007669"/>
    <property type="project" value="UniProtKB-SubCell"/>
</dbReference>
<dbReference type="NCBIfam" id="TIGR01473">
    <property type="entry name" value="cyoE_ctaB"/>
    <property type="match status" value="1"/>
</dbReference>